<dbReference type="AlphaFoldDB" id="A0A1F4XLQ2"/>
<dbReference type="InterPro" id="IPR044992">
    <property type="entry name" value="ChyE-like"/>
</dbReference>
<dbReference type="PANTHER" id="PTHR42695:SF5">
    <property type="entry name" value="GLUTAMINE AMIDOTRANSFERASE YLR126C-RELATED"/>
    <property type="match status" value="1"/>
</dbReference>
<comment type="caution">
    <text evidence="1">The sequence shown here is derived from an EMBL/GenBank/DDBJ whole genome shotgun (WGS) entry which is preliminary data.</text>
</comment>
<reference evidence="1 2" key="1">
    <citation type="journal article" date="2016" name="Nat. Commun.">
        <title>Thousands of microbial genomes shed light on interconnected biogeochemical processes in an aquifer system.</title>
        <authorList>
            <person name="Anantharaman K."/>
            <person name="Brown C.T."/>
            <person name="Hug L.A."/>
            <person name="Sharon I."/>
            <person name="Castelle C.J."/>
            <person name="Probst A.J."/>
            <person name="Thomas B.C."/>
            <person name="Singh A."/>
            <person name="Wilkins M.J."/>
            <person name="Karaoz U."/>
            <person name="Brodie E.L."/>
            <person name="Williams K.H."/>
            <person name="Hubbard S.S."/>
            <person name="Banfield J.F."/>
        </authorList>
    </citation>
    <scope>NUCLEOTIDE SEQUENCE [LARGE SCALE GENOMIC DNA]</scope>
</reference>
<dbReference type="Proteomes" id="UP000177614">
    <property type="component" value="Unassembled WGS sequence"/>
</dbReference>
<accession>A0A1F4XLQ2</accession>
<dbReference type="PANTHER" id="PTHR42695">
    <property type="entry name" value="GLUTAMINE AMIDOTRANSFERASE YLR126C-RELATED"/>
    <property type="match status" value="1"/>
</dbReference>
<evidence type="ECO:0000313" key="2">
    <source>
        <dbReference type="Proteomes" id="UP000177614"/>
    </source>
</evidence>
<dbReference type="STRING" id="1817814.A2V81_01285"/>
<dbReference type="InterPro" id="IPR029062">
    <property type="entry name" value="Class_I_gatase-like"/>
</dbReference>
<organism evidence="1 2">
    <name type="scientific">Candidatus Abawacabacteria bacterium RBG_16_42_10</name>
    <dbReference type="NCBI Taxonomy" id="1817814"/>
    <lineage>
        <taxon>Bacteria</taxon>
        <taxon>Candidatus Abawacaibacteriota</taxon>
    </lineage>
</organism>
<gene>
    <name evidence="1" type="ORF">A2V81_01285</name>
</gene>
<dbReference type="PROSITE" id="PS51273">
    <property type="entry name" value="GATASE_TYPE_1"/>
    <property type="match status" value="1"/>
</dbReference>
<evidence type="ECO:0000313" key="1">
    <source>
        <dbReference type="EMBL" id="OGC82566.1"/>
    </source>
</evidence>
<proteinExistence type="predicted"/>
<sequence length="130" mass="14604">MSKNPQGIEFGSISLSLTDAGQEHELLQDFHVQKKVHATHGDYIETLPNNTQLLAYNDNSPIQAYQYGNVLATQFHPDVPVRRMQELLESRKEKYLATGVVSDEDAFVRIHQDLDSGAAGHTILQDFLII</sequence>
<protein>
    <submittedName>
        <fullName evidence="1">Uncharacterized protein</fullName>
    </submittedName>
</protein>
<dbReference type="GO" id="GO:0005829">
    <property type="term" value="C:cytosol"/>
    <property type="evidence" value="ECO:0007669"/>
    <property type="project" value="TreeGrafter"/>
</dbReference>
<dbReference type="SUPFAM" id="SSF52317">
    <property type="entry name" value="Class I glutamine amidotransferase-like"/>
    <property type="match status" value="1"/>
</dbReference>
<name>A0A1F4XLQ2_9BACT</name>
<dbReference type="Gene3D" id="3.40.50.880">
    <property type="match status" value="1"/>
</dbReference>
<dbReference type="EMBL" id="MEWR01000004">
    <property type="protein sequence ID" value="OGC82566.1"/>
    <property type="molecule type" value="Genomic_DNA"/>
</dbReference>